<name>A0A0D2JSI0_9CHLO</name>
<dbReference type="Pfam" id="PF04051">
    <property type="entry name" value="TRAPP"/>
    <property type="match status" value="1"/>
</dbReference>
<dbReference type="InterPro" id="IPR007194">
    <property type="entry name" value="TRAPP_component"/>
</dbReference>
<dbReference type="GO" id="GO:0005783">
    <property type="term" value="C:endoplasmic reticulum"/>
    <property type="evidence" value="ECO:0007669"/>
    <property type="project" value="UniProtKB-SubCell"/>
</dbReference>
<dbReference type="RefSeq" id="XP_013900987.1">
    <property type="nucleotide sequence ID" value="XM_014045533.1"/>
</dbReference>
<evidence type="ECO:0000256" key="2">
    <source>
        <dbReference type="ARBA" id="ARBA00004240"/>
    </source>
</evidence>
<keyword evidence="7 8" id="KW-0333">Golgi apparatus</keyword>
<dbReference type="FunFam" id="3.30.1380.20:FF:000001">
    <property type="entry name" value="Trafficking protein particle complex subunit BET3"/>
    <property type="match status" value="1"/>
</dbReference>
<organism evidence="9 10">
    <name type="scientific">Monoraphidium neglectum</name>
    <dbReference type="NCBI Taxonomy" id="145388"/>
    <lineage>
        <taxon>Eukaryota</taxon>
        <taxon>Viridiplantae</taxon>
        <taxon>Chlorophyta</taxon>
        <taxon>core chlorophytes</taxon>
        <taxon>Chlorophyceae</taxon>
        <taxon>CS clade</taxon>
        <taxon>Sphaeropleales</taxon>
        <taxon>Selenastraceae</taxon>
        <taxon>Monoraphidium</taxon>
    </lineage>
</organism>
<gene>
    <name evidence="9" type="ORF">MNEG_5992</name>
</gene>
<keyword evidence="10" id="KW-1185">Reference proteome</keyword>
<dbReference type="InterPro" id="IPR024096">
    <property type="entry name" value="NO_sig/Golgi_transp_ligand-bd"/>
</dbReference>
<reference evidence="9 10" key="1">
    <citation type="journal article" date="2013" name="BMC Genomics">
        <title>Reconstruction of the lipid metabolism for the microalga Monoraphidium neglectum from its genome sequence reveals characteristics suitable for biofuel production.</title>
        <authorList>
            <person name="Bogen C."/>
            <person name="Al-Dilaimi A."/>
            <person name="Albersmeier A."/>
            <person name="Wichmann J."/>
            <person name="Grundmann M."/>
            <person name="Rupp O."/>
            <person name="Lauersen K.J."/>
            <person name="Blifernez-Klassen O."/>
            <person name="Kalinowski J."/>
            <person name="Goesmann A."/>
            <person name="Mussgnug J.H."/>
            <person name="Kruse O."/>
        </authorList>
    </citation>
    <scope>NUCLEOTIDE SEQUENCE [LARGE SCALE GENOMIC DNA]</scope>
    <source>
        <strain evidence="9 10">SAG 48.87</strain>
    </source>
</reference>
<evidence type="ECO:0000256" key="7">
    <source>
        <dbReference type="ARBA" id="ARBA00023034"/>
    </source>
</evidence>
<evidence type="ECO:0000256" key="4">
    <source>
        <dbReference type="ARBA" id="ARBA00022448"/>
    </source>
</evidence>
<accession>A0A0D2JSI0</accession>
<keyword evidence="6 8" id="KW-0931">ER-Golgi transport</keyword>
<comment type="similarity">
    <text evidence="3 8">Belongs to the TRAPP small subunits family. BET3 subfamily.</text>
</comment>
<evidence type="ECO:0000256" key="3">
    <source>
        <dbReference type="ARBA" id="ARBA00006218"/>
    </source>
</evidence>
<dbReference type="Proteomes" id="UP000054498">
    <property type="component" value="Unassembled WGS sequence"/>
</dbReference>
<dbReference type="EMBL" id="KK101155">
    <property type="protein sequence ID" value="KIZ01968.1"/>
    <property type="molecule type" value="Genomic_DNA"/>
</dbReference>
<dbReference type="GO" id="GO:0016236">
    <property type="term" value="P:macroautophagy"/>
    <property type="evidence" value="ECO:0007669"/>
    <property type="project" value="UniProtKB-ARBA"/>
</dbReference>
<keyword evidence="4 8" id="KW-0813">Transport</keyword>
<dbReference type="GO" id="GO:0048193">
    <property type="term" value="P:Golgi vesicle transport"/>
    <property type="evidence" value="ECO:0007669"/>
    <property type="project" value="InterPro"/>
</dbReference>
<dbReference type="AlphaFoldDB" id="A0A0D2JSI0"/>
<evidence type="ECO:0000313" key="9">
    <source>
        <dbReference type="EMBL" id="KIZ01968.1"/>
    </source>
</evidence>
<comment type="subcellular location">
    <subcellularLocation>
        <location evidence="2">Endoplasmic reticulum</location>
    </subcellularLocation>
    <subcellularLocation>
        <location evidence="1 8">Golgi apparatus</location>
        <location evidence="1 8">cis-Golgi network</location>
    </subcellularLocation>
</comment>
<comment type="function">
    <text evidence="8">May play a role in vesicular transport from endoplasmic reticulum to Golgi.</text>
</comment>
<dbReference type="InterPro" id="IPR016721">
    <property type="entry name" value="Bet3"/>
</dbReference>
<dbReference type="OrthoDB" id="10262857at2759"/>
<dbReference type="PANTHER" id="PTHR13048">
    <property type="entry name" value="TRAFFICKING PROTEIN PARTICLE COMPLEX SUBUNIT 3"/>
    <property type="match status" value="1"/>
</dbReference>
<dbReference type="Gene3D" id="3.30.1380.20">
    <property type="entry name" value="Trafficking protein particle complex subunit 3"/>
    <property type="match status" value="1"/>
</dbReference>
<evidence type="ECO:0000256" key="8">
    <source>
        <dbReference type="PIRNR" id="PIRNR018293"/>
    </source>
</evidence>
<dbReference type="PIRSF" id="PIRSF018293">
    <property type="entry name" value="TRAPP_I_complex_Bet3"/>
    <property type="match status" value="1"/>
</dbReference>
<evidence type="ECO:0000313" key="10">
    <source>
        <dbReference type="Proteomes" id="UP000054498"/>
    </source>
</evidence>
<sequence length="180" mass="20454">MPPRPVPQLEQINAEVFTLTYGSIVRQLIEDFEDLDEVNKQLEQMGYNIGVRLVDEFLAKAKMGRCSSFREAAEVVGRQALPMFLNVSANVTNWNADGTECSLVLTDNPLADFVELPEEYRGELRYSGMLCGVIRGALEMVNMDVEARFVQDVLRGDEVYEIRLKLKEHRAEAFPFTDDD</sequence>
<dbReference type="KEGG" id="mng:MNEG_5992"/>
<evidence type="ECO:0000256" key="1">
    <source>
        <dbReference type="ARBA" id="ARBA00004222"/>
    </source>
</evidence>
<dbReference type="GO" id="GO:0030008">
    <property type="term" value="C:TRAPP complex"/>
    <property type="evidence" value="ECO:0007669"/>
    <property type="project" value="InterPro"/>
</dbReference>
<evidence type="ECO:0000256" key="6">
    <source>
        <dbReference type="ARBA" id="ARBA00022892"/>
    </source>
</evidence>
<dbReference type="GO" id="GO:0005794">
    <property type="term" value="C:Golgi apparatus"/>
    <property type="evidence" value="ECO:0007669"/>
    <property type="project" value="UniProtKB-SubCell"/>
</dbReference>
<evidence type="ECO:0000256" key="5">
    <source>
        <dbReference type="ARBA" id="ARBA00022824"/>
    </source>
</evidence>
<keyword evidence="5" id="KW-0256">Endoplasmic reticulum</keyword>
<dbReference type="CDD" id="cd14942">
    <property type="entry name" value="TRAPPC3_bet3"/>
    <property type="match status" value="1"/>
</dbReference>
<comment type="subunit">
    <text evidence="8">Homodimer.</text>
</comment>
<dbReference type="GeneID" id="25738868"/>
<dbReference type="STRING" id="145388.A0A0D2JSI0"/>
<proteinExistence type="inferred from homology"/>
<dbReference type="SUPFAM" id="SSF111126">
    <property type="entry name" value="Ligand-binding domain in the NO signalling and Golgi transport"/>
    <property type="match status" value="1"/>
</dbReference>
<protein>
    <recommendedName>
        <fullName evidence="8">Trafficking protein particle complex subunit</fullName>
    </recommendedName>
</protein>